<organism evidence="8 9">
    <name type="scientific">Posidoniimonas polymericola</name>
    <dbReference type="NCBI Taxonomy" id="2528002"/>
    <lineage>
        <taxon>Bacteria</taxon>
        <taxon>Pseudomonadati</taxon>
        <taxon>Planctomycetota</taxon>
        <taxon>Planctomycetia</taxon>
        <taxon>Pirellulales</taxon>
        <taxon>Lacipirellulaceae</taxon>
        <taxon>Posidoniimonas</taxon>
    </lineage>
</organism>
<dbReference type="PANTHER" id="PTHR32071">
    <property type="entry name" value="TRANSCRIPTIONAL REGULATORY PROTEIN"/>
    <property type="match status" value="1"/>
</dbReference>
<dbReference type="CDD" id="cd01068">
    <property type="entry name" value="globin_sensor"/>
    <property type="match status" value="1"/>
</dbReference>
<dbReference type="Proteomes" id="UP000318478">
    <property type="component" value="Unassembled WGS sequence"/>
</dbReference>
<feature type="region of interest" description="Disordered" evidence="6">
    <location>
        <begin position="429"/>
        <end position="449"/>
    </location>
</feature>
<dbReference type="FunFam" id="3.40.50.300:FF:000006">
    <property type="entry name" value="DNA-binding transcriptional regulator NtrC"/>
    <property type="match status" value="1"/>
</dbReference>
<evidence type="ECO:0000256" key="1">
    <source>
        <dbReference type="ARBA" id="ARBA00022741"/>
    </source>
</evidence>
<dbReference type="InterPro" id="IPR044398">
    <property type="entry name" value="Globin-sensor_dom"/>
</dbReference>
<dbReference type="SUPFAM" id="SSF46689">
    <property type="entry name" value="Homeodomain-like"/>
    <property type="match status" value="1"/>
</dbReference>
<dbReference type="SUPFAM" id="SSF46458">
    <property type="entry name" value="Globin-like"/>
    <property type="match status" value="1"/>
</dbReference>
<comment type="caution">
    <text evidence="8">The sequence shown here is derived from an EMBL/GenBank/DDBJ whole genome shotgun (WGS) entry which is preliminary data.</text>
</comment>
<evidence type="ECO:0000313" key="8">
    <source>
        <dbReference type="EMBL" id="TWT74548.1"/>
    </source>
</evidence>
<dbReference type="InterPro" id="IPR009057">
    <property type="entry name" value="Homeodomain-like_sf"/>
</dbReference>
<dbReference type="InterPro" id="IPR002197">
    <property type="entry name" value="HTH_Fis"/>
</dbReference>
<feature type="compositionally biased region" description="Polar residues" evidence="6">
    <location>
        <begin position="431"/>
        <end position="441"/>
    </location>
</feature>
<evidence type="ECO:0000256" key="3">
    <source>
        <dbReference type="ARBA" id="ARBA00023015"/>
    </source>
</evidence>
<dbReference type="InterPro" id="IPR009050">
    <property type="entry name" value="Globin-like_sf"/>
</dbReference>
<dbReference type="PROSITE" id="PS50045">
    <property type="entry name" value="SIGMA54_INTERACT_4"/>
    <property type="match status" value="1"/>
</dbReference>
<dbReference type="InterPro" id="IPR027417">
    <property type="entry name" value="P-loop_NTPase"/>
</dbReference>
<proteinExistence type="predicted"/>
<evidence type="ECO:0000256" key="4">
    <source>
        <dbReference type="ARBA" id="ARBA00023125"/>
    </source>
</evidence>
<dbReference type="GO" id="GO:0020037">
    <property type="term" value="F:heme binding"/>
    <property type="evidence" value="ECO:0007669"/>
    <property type="project" value="InterPro"/>
</dbReference>
<dbReference type="InterPro" id="IPR025943">
    <property type="entry name" value="Sigma_54_int_dom_ATP-bd_2"/>
</dbReference>
<dbReference type="Pfam" id="PF02954">
    <property type="entry name" value="HTH_8"/>
    <property type="match status" value="1"/>
</dbReference>
<sequence length="492" mass="55215">MINSMSADSLAKHQEIQHYVGWTAEDARRVHAAADIVLDGSEEIVDDFYDEIRRHESARSVILGGDVQIDRLKSTLRHWMRMLVTGPYDRDYLVARLNVGRRHVNIGLDQVYANAALARMRWRLSRLLRANWNLEPAELAPTLEAFHKRLDLDSIIIQDAYQAEYLAQQQSLSKENLQLRTALDRSQPAWEIVGESAAMKAVYRLIERAGPTNKPILIQGESGTGKELVARALHRASHASDKPLVAINCAALPETLLESELFGHEKGAFTGAVASKPGLFEVADGGTLFIDEIGELEGGLQAKLLRVLEDGLLRRVGSIKEQKVNVRILAATNRDLAKEVEQGRFREDLYYRINVLRIHLPPLRERAGDIPLLVEHFAEDGWTWDQDLLRILEGYGWPGNVRQLANALDRAMILSDDDSLKADNLPPEIVRTSQENPTPTGGNDGDLDSVNRRHVCDTLARCDGNKTRTARALGVSRRTLYRLLEKYGIDPQ</sequence>
<dbReference type="InterPro" id="IPR058031">
    <property type="entry name" value="AAA_lid_NorR"/>
</dbReference>
<dbReference type="OrthoDB" id="9807827at2"/>
<dbReference type="CDD" id="cd00009">
    <property type="entry name" value="AAA"/>
    <property type="match status" value="1"/>
</dbReference>
<evidence type="ECO:0000313" key="9">
    <source>
        <dbReference type="Proteomes" id="UP000318478"/>
    </source>
</evidence>
<dbReference type="Pfam" id="PF11563">
    <property type="entry name" value="Protoglobin"/>
    <property type="match status" value="1"/>
</dbReference>
<dbReference type="InterPro" id="IPR039379">
    <property type="entry name" value="Protoglobin_sensor_dom"/>
</dbReference>
<dbReference type="InterPro" id="IPR012292">
    <property type="entry name" value="Globin/Proto"/>
</dbReference>
<dbReference type="GO" id="GO:0019825">
    <property type="term" value="F:oxygen binding"/>
    <property type="evidence" value="ECO:0007669"/>
    <property type="project" value="InterPro"/>
</dbReference>
<keyword evidence="5" id="KW-0804">Transcription</keyword>
<dbReference type="GO" id="GO:0006355">
    <property type="term" value="P:regulation of DNA-templated transcription"/>
    <property type="evidence" value="ECO:0007669"/>
    <property type="project" value="InterPro"/>
</dbReference>
<evidence type="ECO:0000256" key="6">
    <source>
        <dbReference type="SAM" id="MobiDB-lite"/>
    </source>
</evidence>
<dbReference type="Pfam" id="PF00158">
    <property type="entry name" value="Sigma54_activat"/>
    <property type="match status" value="1"/>
</dbReference>
<dbReference type="Gene3D" id="1.10.8.60">
    <property type="match status" value="1"/>
</dbReference>
<evidence type="ECO:0000259" key="7">
    <source>
        <dbReference type="PROSITE" id="PS50045"/>
    </source>
</evidence>
<dbReference type="PROSITE" id="PS00676">
    <property type="entry name" value="SIGMA54_INTERACT_2"/>
    <property type="match status" value="1"/>
</dbReference>
<dbReference type="GO" id="GO:0005524">
    <property type="term" value="F:ATP binding"/>
    <property type="evidence" value="ECO:0007669"/>
    <property type="project" value="UniProtKB-KW"/>
</dbReference>
<reference evidence="8 9" key="1">
    <citation type="submission" date="2019-02" db="EMBL/GenBank/DDBJ databases">
        <title>Deep-cultivation of Planctomycetes and their phenomic and genomic characterization uncovers novel biology.</title>
        <authorList>
            <person name="Wiegand S."/>
            <person name="Jogler M."/>
            <person name="Boedeker C."/>
            <person name="Pinto D."/>
            <person name="Vollmers J."/>
            <person name="Rivas-Marin E."/>
            <person name="Kohn T."/>
            <person name="Peeters S.H."/>
            <person name="Heuer A."/>
            <person name="Rast P."/>
            <person name="Oberbeckmann S."/>
            <person name="Bunk B."/>
            <person name="Jeske O."/>
            <person name="Meyerdierks A."/>
            <person name="Storesund J.E."/>
            <person name="Kallscheuer N."/>
            <person name="Luecker S."/>
            <person name="Lage O.M."/>
            <person name="Pohl T."/>
            <person name="Merkel B.J."/>
            <person name="Hornburger P."/>
            <person name="Mueller R.-W."/>
            <person name="Bruemmer F."/>
            <person name="Labrenz M."/>
            <person name="Spormann A.M."/>
            <person name="Op Den Camp H."/>
            <person name="Overmann J."/>
            <person name="Amann R."/>
            <person name="Jetten M.S.M."/>
            <person name="Mascher T."/>
            <person name="Medema M.H."/>
            <person name="Devos D.P."/>
            <person name="Kaster A.-K."/>
            <person name="Ovreas L."/>
            <person name="Rohde M."/>
            <person name="Galperin M.Y."/>
            <person name="Jogler C."/>
        </authorList>
    </citation>
    <scope>NUCLEOTIDE SEQUENCE [LARGE SCALE GENOMIC DNA]</scope>
    <source>
        <strain evidence="8 9">Pla123a</strain>
    </source>
</reference>
<keyword evidence="4" id="KW-0238">DNA-binding</keyword>
<dbReference type="InterPro" id="IPR025662">
    <property type="entry name" value="Sigma_54_int_dom_ATP-bd_1"/>
</dbReference>
<keyword evidence="3" id="KW-0805">Transcription regulation</keyword>
<dbReference type="GO" id="GO:0043565">
    <property type="term" value="F:sequence-specific DNA binding"/>
    <property type="evidence" value="ECO:0007669"/>
    <property type="project" value="InterPro"/>
</dbReference>
<dbReference type="Pfam" id="PF25601">
    <property type="entry name" value="AAA_lid_14"/>
    <property type="match status" value="1"/>
</dbReference>
<evidence type="ECO:0000256" key="2">
    <source>
        <dbReference type="ARBA" id="ARBA00022840"/>
    </source>
</evidence>
<dbReference type="PROSITE" id="PS00675">
    <property type="entry name" value="SIGMA54_INTERACT_1"/>
    <property type="match status" value="1"/>
</dbReference>
<dbReference type="Gene3D" id="1.10.10.60">
    <property type="entry name" value="Homeodomain-like"/>
    <property type="match status" value="1"/>
</dbReference>
<gene>
    <name evidence="8" type="primary">vnfA</name>
    <name evidence="8" type="ORF">Pla123a_33720</name>
</gene>
<keyword evidence="9" id="KW-1185">Reference proteome</keyword>
<dbReference type="PRINTS" id="PR01590">
    <property type="entry name" value="HTHFIS"/>
</dbReference>
<dbReference type="InterPro" id="IPR002078">
    <property type="entry name" value="Sigma_54_int"/>
</dbReference>
<keyword evidence="2" id="KW-0067">ATP-binding</keyword>
<dbReference type="EMBL" id="SJPO01000008">
    <property type="protein sequence ID" value="TWT74548.1"/>
    <property type="molecule type" value="Genomic_DNA"/>
</dbReference>
<dbReference type="SUPFAM" id="SSF52540">
    <property type="entry name" value="P-loop containing nucleoside triphosphate hydrolases"/>
    <property type="match status" value="1"/>
</dbReference>
<dbReference type="PROSITE" id="PS00688">
    <property type="entry name" value="SIGMA54_INTERACT_3"/>
    <property type="match status" value="1"/>
</dbReference>
<dbReference type="Gene3D" id="1.10.490.10">
    <property type="entry name" value="Globins"/>
    <property type="match status" value="1"/>
</dbReference>
<dbReference type="Gene3D" id="3.40.50.300">
    <property type="entry name" value="P-loop containing nucleotide triphosphate hydrolases"/>
    <property type="match status" value="1"/>
</dbReference>
<feature type="domain" description="Sigma-54 factor interaction" evidence="7">
    <location>
        <begin position="192"/>
        <end position="413"/>
    </location>
</feature>
<protein>
    <submittedName>
        <fullName evidence="8">Nitrogen fixation protein VnfA</fullName>
    </submittedName>
</protein>
<dbReference type="SMART" id="SM00382">
    <property type="entry name" value="AAA"/>
    <property type="match status" value="1"/>
</dbReference>
<evidence type="ECO:0000256" key="5">
    <source>
        <dbReference type="ARBA" id="ARBA00023163"/>
    </source>
</evidence>
<dbReference type="PANTHER" id="PTHR32071:SF100">
    <property type="entry name" value="RESPONSE REGULATOR PROTEIN PILR"/>
    <property type="match status" value="1"/>
</dbReference>
<name>A0A5C5YH71_9BACT</name>
<dbReference type="InterPro" id="IPR003593">
    <property type="entry name" value="AAA+_ATPase"/>
</dbReference>
<accession>A0A5C5YH71</accession>
<keyword evidence="1" id="KW-0547">Nucleotide-binding</keyword>
<dbReference type="InterPro" id="IPR025944">
    <property type="entry name" value="Sigma_54_int_dom_CS"/>
</dbReference>
<dbReference type="AlphaFoldDB" id="A0A5C5YH71"/>